<dbReference type="RefSeq" id="WP_278157629.1">
    <property type="nucleotide sequence ID" value="NZ_CP121252.1"/>
</dbReference>
<proteinExistence type="predicted"/>
<dbReference type="Proteomes" id="UP001219037">
    <property type="component" value="Chromosome"/>
</dbReference>
<dbReference type="NCBIfam" id="NF038065">
    <property type="entry name" value="Pr6Pr"/>
    <property type="match status" value="1"/>
</dbReference>
<accession>A0ABY8H5T7</accession>
<evidence type="ECO:0000313" key="3">
    <source>
        <dbReference type="Proteomes" id="UP001219037"/>
    </source>
</evidence>
<keyword evidence="3" id="KW-1185">Reference proteome</keyword>
<feature type="transmembrane region" description="Helical" evidence="1">
    <location>
        <begin position="129"/>
        <end position="149"/>
    </location>
</feature>
<organism evidence="2 3">
    <name type="scientific">Citricoccus muralis</name>
    <dbReference type="NCBI Taxonomy" id="169134"/>
    <lineage>
        <taxon>Bacteria</taxon>
        <taxon>Bacillati</taxon>
        <taxon>Actinomycetota</taxon>
        <taxon>Actinomycetes</taxon>
        <taxon>Micrococcales</taxon>
        <taxon>Micrococcaceae</taxon>
        <taxon>Citricoccus</taxon>
    </lineage>
</organism>
<keyword evidence="1" id="KW-1133">Transmembrane helix</keyword>
<evidence type="ECO:0000313" key="2">
    <source>
        <dbReference type="EMBL" id="WFP16490.1"/>
    </source>
</evidence>
<protein>
    <submittedName>
        <fullName evidence="2">Pr6Pr family membrane protein</fullName>
    </submittedName>
</protein>
<reference evidence="2 3" key="1">
    <citation type="submission" date="2023-04" db="EMBL/GenBank/DDBJ databases">
        <title>Funneling lignin-derived compounds into biodiesel using alkali-halophilic Citricoccus sp. P2.</title>
        <authorList>
            <person name="Luo C.-B."/>
        </authorList>
    </citation>
    <scope>NUCLEOTIDE SEQUENCE [LARGE SCALE GENOMIC DNA]</scope>
    <source>
        <strain evidence="2 3">P2</strain>
    </source>
</reference>
<feature type="transmembrane region" description="Helical" evidence="1">
    <location>
        <begin position="63"/>
        <end position="82"/>
    </location>
</feature>
<feature type="transmembrane region" description="Helical" evidence="1">
    <location>
        <begin position="12"/>
        <end position="33"/>
    </location>
</feature>
<keyword evidence="1" id="KW-0472">Membrane</keyword>
<name>A0ABY8H5T7_9MICC</name>
<feature type="transmembrane region" description="Helical" evidence="1">
    <location>
        <begin position="161"/>
        <end position="179"/>
    </location>
</feature>
<gene>
    <name evidence="2" type="ORF">P8192_14100</name>
</gene>
<dbReference type="InterPro" id="IPR049713">
    <property type="entry name" value="Pr6Pr-like"/>
</dbReference>
<feature type="transmembrane region" description="Helical" evidence="1">
    <location>
        <begin position="94"/>
        <end position="117"/>
    </location>
</feature>
<feature type="transmembrane region" description="Helical" evidence="1">
    <location>
        <begin position="199"/>
        <end position="221"/>
    </location>
</feature>
<dbReference type="EMBL" id="CP121252">
    <property type="protein sequence ID" value="WFP16490.1"/>
    <property type="molecule type" value="Genomic_DNA"/>
</dbReference>
<keyword evidence="1" id="KW-0812">Transmembrane</keyword>
<sequence>MIVQFNRAARTARIAHGVVALVALAAVSTSMNIGSWKHSQLPDHVGYAGGFDAGWEHMANQPAYFTVTSCLLVLIASVAAAVRPAGRVVGRWGAVFAVVRIASIGCIAITGLVFNVLLRDDSPLVGVEWWNDTLAHVVLPVLAPAVWLVFGPRGETTGRRILASTILPLTWLGATLFRGPLLDWYPYDILDVPGRGWGVVGPTVGVILVVYLVVVGVMFAVDRVLASNRLKFKRG</sequence>
<evidence type="ECO:0000256" key="1">
    <source>
        <dbReference type="SAM" id="Phobius"/>
    </source>
</evidence>